<evidence type="ECO:0000313" key="4">
    <source>
        <dbReference type="EMBL" id="MEA5669136.1"/>
    </source>
</evidence>
<dbReference type="PANTHER" id="PTHR44943">
    <property type="entry name" value="CELLULOSE SYNTHASE OPERON PROTEIN C"/>
    <property type="match status" value="1"/>
</dbReference>
<dbReference type="InterPro" id="IPR051685">
    <property type="entry name" value="Ycf3/AcsC/BcsC/TPR_MFPF"/>
</dbReference>
<dbReference type="InterPro" id="IPR011990">
    <property type="entry name" value="TPR-like_helical_dom_sf"/>
</dbReference>
<dbReference type="EMBL" id="JAYFUH010000249">
    <property type="protein sequence ID" value="MEA5669136.1"/>
    <property type="molecule type" value="Genomic_DNA"/>
</dbReference>
<evidence type="ECO:0000256" key="2">
    <source>
        <dbReference type="ARBA" id="ARBA00022803"/>
    </source>
</evidence>
<dbReference type="Pfam" id="PF13181">
    <property type="entry name" value="TPR_8"/>
    <property type="match status" value="2"/>
</dbReference>
<dbReference type="RefSeq" id="WP_323439475.1">
    <property type="nucleotide sequence ID" value="NZ_JAYFUH010000249.1"/>
</dbReference>
<evidence type="ECO:0000256" key="1">
    <source>
        <dbReference type="ARBA" id="ARBA00022737"/>
    </source>
</evidence>
<sequence>MRGPDRLLLLAVVALLLAGCGERNARIGKIKGYKPVAPVYEVRDDAQTRKRMKYDELLGVAGDRFGRGDLEDAQKFARSAQKLDASRPEAFTAQALVASQRGQDDEAGALYRKAAELAPTQGAELNNYGVWLCSHGHPAEALVWFDRALADANYGSRAEALANAGGCALDAGQNERAEDNLRQALASAPNNAYALESMARNEVLHGRYFEARAFYQRRLAAAPATVSVLQLAIQIEERLGDRSAVGRFQQRLREEFPSDAASKSQG</sequence>
<keyword evidence="2 3" id="KW-0802">TPR repeat</keyword>
<protein>
    <submittedName>
        <fullName evidence="4">Type IV pilus biogenesis/stability protein PilW</fullName>
    </submittedName>
</protein>
<dbReference type="InterPro" id="IPR013360">
    <property type="entry name" value="Pilus_4_PilW"/>
</dbReference>
<dbReference type="PROSITE" id="PS50005">
    <property type="entry name" value="TPR"/>
    <property type="match status" value="1"/>
</dbReference>
<dbReference type="Gene3D" id="1.25.40.10">
    <property type="entry name" value="Tetratricopeptide repeat domain"/>
    <property type="match status" value="1"/>
</dbReference>
<dbReference type="InterPro" id="IPR019734">
    <property type="entry name" value="TPR_rpt"/>
</dbReference>
<dbReference type="Proteomes" id="UP001301653">
    <property type="component" value="Unassembled WGS sequence"/>
</dbReference>
<comment type="caution">
    <text evidence="4">The sequence shown here is derived from an EMBL/GenBank/DDBJ whole genome shotgun (WGS) entry which is preliminary data.</text>
</comment>
<name>A0ABU5V706_9GAMM</name>
<evidence type="ECO:0000313" key="5">
    <source>
        <dbReference type="Proteomes" id="UP001301653"/>
    </source>
</evidence>
<keyword evidence="1" id="KW-0677">Repeat</keyword>
<dbReference type="SMART" id="SM00028">
    <property type="entry name" value="TPR"/>
    <property type="match status" value="3"/>
</dbReference>
<reference evidence="4 5" key="1">
    <citation type="submission" date="2023-12" db="EMBL/GenBank/DDBJ databases">
        <title>Stenotrophomonas guangdongensis sp. nov., isolated from wilted pepper plants (Capsicum annuum).</title>
        <authorList>
            <person name="Qiu M."/>
            <person name="Li Y."/>
            <person name="Liu Q."/>
            <person name="Zhang X."/>
            <person name="Huang Y."/>
            <person name="Guo R."/>
            <person name="Hu M."/>
            <person name="Zhou J."/>
            <person name="Zhou X."/>
        </authorList>
    </citation>
    <scope>NUCLEOTIDE SEQUENCE [LARGE SCALE GENOMIC DNA]</scope>
    <source>
        <strain evidence="4 5">MH1</strain>
    </source>
</reference>
<gene>
    <name evidence="4" type="primary">pilW</name>
    <name evidence="4" type="ORF">VA603_16470</name>
</gene>
<proteinExistence type="predicted"/>
<dbReference type="PANTHER" id="PTHR44943:SF8">
    <property type="entry name" value="TPR REPEAT-CONTAINING PROTEIN MJ0263"/>
    <property type="match status" value="1"/>
</dbReference>
<feature type="repeat" description="TPR" evidence="3">
    <location>
        <begin position="158"/>
        <end position="191"/>
    </location>
</feature>
<keyword evidence="5" id="KW-1185">Reference proteome</keyword>
<dbReference type="PROSITE" id="PS51257">
    <property type="entry name" value="PROKAR_LIPOPROTEIN"/>
    <property type="match status" value="1"/>
</dbReference>
<dbReference type="SUPFAM" id="SSF48452">
    <property type="entry name" value="TPR-like"/>
    <property type="match status" value="1"/>
</dbReference>
<organism evidence="4 5">
    <name type="scientific">Stenotrophomonas capsici</name>
    <dbReference type="NCBI Taxonomy" id="3110230"/>
    <lineage>
        <taxon>Bacteria</taxon>
        <taxon>Pseudomonadati</taxon>
        <taxon>Pseudomonadota</taxon>
        <taxon>Gammaproteobacteria</taxon>
        <taxon>Lysobacterales</taxon>
        <taxon>Lysobacteraceae</taxon>
        <taxon>Stenotrophomonas</taxon>
    </lineage>
</organism>
<accession>A0ABU5V706</accession>
<dbReference type="NCBIfam" id="TIGR02521">
    <property type="entry name" value="type_IV_pilW"/>
    <property type="match status" value="1"/>
</dbReference>
<evidence type="ECO:0000256" key="3">
    <source>
        <dbReference type="PROSITE-ProRule" id="PRU00339"/>
    </source>
</evidence>